<reference evidence="7" key="1">
    <citation type="journal article" date="2014" name="Int. J. Syst. Evol. Microbiol.">
        <title>Complete genome sequence of Corynebacterium casei LMG S-19264T (=DSM 44701T), isolated from a smear-ripened cheese.</title>
        <authorList>
            <consortium name="US DOE Joint Genome Institute (JGI-PGF)"/>
            <person name="Walter F."/>
            <person name="Albersmeier A."/>
            <person name="Kalinowski J."/>
            <person name="Ruckert C."/>
        </authorList>
    </citation>
    <scope>NUCLEOTIDE SEQUENCE</scope>
    <source>
        <strain evidence="7">CGMCC 1.12777</strain>
    </source>
</reference>
<keyword evidence="2" id="KW-1003">Cell membrane</keyword>
<evidence type="ECO:0000256" key="5">
    <source>
        <dbReference type="ARBA" id="ARBA00023136"/>
    </source>
</evidence>
<comment type="subcellular location">
    <subcellularLocation>
        <location evidence="1">Cell membrane</location>
        <topology evidence="1">Multi-pass membrane protein</topology>
    </subcellularLocation>
</comment>
<evidence type="ECO:0000256" key="4">
    <source>
        <dbReference type="ARBA" id="ARBA00022989"/>
    </source>
</evidence>
<dbReference type="GO" id="GO:0005886">
    <property type="term" value="C:plasma membrane"/>
    <property type="evidence" value="ECO:0007669"/>
    <property type="project" value="UniProtKB-SubCell"/>
</dbReference>
<reference evidence="7" key="2">
    <citation type="submission" date="2020-09" db="EMBL/GenBank/DDBJ databases">
        <authorList>
            <person name="Sun Q."/>
            <person name="Zhou Y."/>
        </authorList>
    </citation>
    <scope>NUCLEOTIDE SEQUENCE</scope>
    <source>
        <strain evidence="7">CGMCC 1.12777</strain>
    </source>
</reference>
<dbReference type="AlphaFoldDB" id="A0A8J2ZZS0"/>
<evidence type="ECO:0000256" key="6">
    <source>
        <dbReference type="SAM" id="Phobius"/>
    </source>
</evidence>
<feature type="transmembrane region" description="Helical" evidence="6">
    <location>
        <begin position="122"/>
        <end position="143"/>
    </location>
</feature>
<evidence type="ECO:0000313" key="8">
    <source>
        <dbReference type="Proteomes" id="UP000656813"/>
    </source>
</evidence>
<dbReference type="RefSeq" id="WP_188499346.1">
    <property type="nucleotide sequence ID" value="NZ_BMFV01000058.1"/>
</dbReference>
<keyword evidence="8" id="KW-1185">Reference proteome</keyword>
<feature type="transmembrane region" description="Helical" evidence="6">
    <location>
        <begin position="155"/>
        <end position="179"/>
    </location>
</feature>
<dbReference type="EMBL" id="BMFV01000058">
    <property type="protein sequence ID" value="GGH88808.1"/>
    <property type="molecule type" value="Genomic_DNA"/>
</dbReference>
<evidence type="ECO:0000313" key="7">
    <source>
        <dbReference type="EMBL" id="GGH88808.1"/>
    </source>
</evidence>
<accession>A0A8J2ZZS0</accession>
<gene>
    <name evidence="7" type="ORF">GCM10007096_41980</name>
</gene>
<dbReference type="Pfam" id="PF09678">
    <property type="entry name" value="Caa3_CtaG"/>
    <property type="match status" value="1"/>
</dbReference>
<feature type="transmembrane region" description="Helical" evidence="6">
    <location>
        <begin position="188"/>
        <end position="210"/>
    </location>
</feature>
<protein>
    <submittedName>
        <fullName evidence="7">Membrane protein</fullName>
    </submittedName>
</protein>
<keyword evidence="4 6" id="KW-1133">Transmembrane helix</keyword>
<feature type="transmembrane region" description="Helical" evidence="6">
    <location>
        <begin position="16"/>
        <end position="36"/>
    </location>
</feature>
<proteinExistence type="predicted"/>
<dbReference type="Proteomes" id="UP000656813">
    <property type="component" value="Unassembled WGS sequence"/>
</dbReference>
<evidence type="ECO:0000256" key="1">
    <source>
        <dbReference type="ARBA" id="ARBA00004651"/>
    </source>
</evidence>
<feature type="transmembrane region" description="Helical" evidence="6">
    <location>
        <begin position="230"/>
        <end position="249"/>
    </location>
</feature>
<name>A0A8J2ZZS0_9BACL</name>
<sequence>MHNENLHHGLEGLSDSILLVTFILLLILYVLAASISNRDFKRWSLSRMSFWFLGVFCLTMGGVGPIAHLAHKDFTAHMLGHLLVGMLAPLFIVLSAPMTLVLRILPVKTARRLSRFLRSWPLGLLTDPFFTSLLNVGGLWFLYTTGFYSLMYQSILLHIFIHLHIFISGYLFTASIIYIDPTSHRRSFMYRAIACLIALSGHEVLSKYIYIHPPVGVATAEAEMGGMLMYYGGDVIDVILIFILCLQWYNASKSKGRVNQPVNASSGLSTD</sequence>
<keyword evidence="5 6" id="KW-0472">Membrane</keyword>
<keyword evidence="3 6" id="KW-0812">Transmembrane</keyword>
<evidence type="ECO:0000256" key="3">
    <source>
        <dbReference type="ARBA" id="ARBA00022692"/>
    </source>
</evidence>
<organism evidence="7 8">
    <name type="scientific">Pullulanibacillus pueri</name>
    <dbReference type="NCBI Taxonomy" id="1437324"/>
    <lineage>
        <taxon>Bacteria</taxon>
        <taxon>Bacillati</taxon>
        <taxon>Bacillota</taxon>
        <taxon>Bacilli</taxon>
        <taxon>Bacillales</taxon>
        <taxon>Sporolactobacillaceae</taxon>
        <taxon>Pullulanibacillus</taxon>
    </lineage>
</organism>
<comment type="caution">
    <text evidence="7">The sequence shown here is derived from an EMBL/GenBank/DDBJ whole genome shotgun (WGS) entry which is preliminary data.</text>
</comment>
<feature type="transmembrane region" description="Helical" evidence="6">
    <location>
        <begin position="82"/>
        <end position="102"/>
    </location>
</feature>
<dbReference type="InterPro" id="IPR019108">
    <property type="entry name" value="Caa3_assmbl_CtaG-rel"/>
</dbReference>
<feature type="transmembrane region" description="Helical" evidence="6">
    <location>
        <begin position="48"/>
        <end position="70"/>
    </location>
</feature>
<evidence type="ECO:0000256" key="2">
    <source>
        <dbReference type="ARBA" id="ARBA00022475"/>
    </source>
</evidence>